<dbReference type="PANTHER" id="PTHR45527:SF14">
    <property type="entry name" value="PLIPASTATIN SYNTHASE SUBUNIT B"/>
    <property type="match status" value="1"/>
</dbReference>
<gene>
    <name evidence="2" type="ORF">EKH80_23620</name>
</gene>
<dbReference type="SUPFAM" id="SSF56801">
    <property type="entry name" value="Acetyl-CoA synthetase-like"/>
    <property type="match status" value="1"/>
</dbReference>
<dbReference type="Proteomes" id="UP000274358">
    <property type="component" value="Unassembled WGS sequence"/>
</dbReference>
<feature type="non-terminal residue" evidence="2">
    <location>
        <position position="135"/>
    </location>
</feature>
<dbReference type="PANTHER" id="PTHR45527">
    <property type="entry name" value="NONRIBOSOMAL PEPTIDE SYNTHETASE"/>
    <property type="match status" value="1"/>
</dbReference>
<evidence type="ECO:0000259" key="1">
    <source>
        <dbReference type="Pfam" id="PF00501"/>
    </source>
</evidence>
<feature type="domain" description="AMP-dependent synthetase/ligase" evidence="1">
    <location>
        <begin position="5"/>
        <end position="108"/>
    </location>
</feature>
<dbReference type="Pfam" id="PF00501">
    <property type="entry name" value="AMP-binding"/>
    <property type="match status" value="1"/>
</dbReference>
<reference evidence="2 3" key="1">
    <citation type="submission" date="2018-12" db="EMBL/GenBank/DDBJ databases">
        <title>Dyella dinghuensis sp. nov. DHOA06 and Dyella choica sp. nov. 4M-K27, isolated from forest soil.</title>
        <authorList>
            <person name="Qiu L.-H."/>
            <person name="Gao Z.-H."/>
        </authorList>
    </citation>
    <scope>NUCLEOTIDE SEQUENCE [LARGE SCALE GENOMIC DNA]</scope>
    <source>
        <strain evidence="2 3">4M-K27</strain>
    </source>
</reference>
<organism evidence="2 3">
    <name type="scientific">Dyella choica</name>
    <dbReference type="NCBI Taxonomy" id="1927959"/>
    <lineage>
        <taxon>Bacteria</taxon>
        <taxon>Pseudomonadati</taxon>
        <taxon>Pseudomonadota</taxon>
        <taxon>Gammaproteobacteria</taxon>
        <taxon>Lysobacterales</taxon>
        <taxon>Rhodanobacteraceae</taxon>
        <taxon>Dyella</taxon>
    </lineage>
</organism>
<dbReference type="GO" id="GO:0031177">
    <property type="term" value="F:phosphopantetheine binding"/>
    <property type="evidence" value="ECO:0007669"/>
    <property type="project" value="TreeGrafter"/>
</dbReference>
<evidence type="ECO:0000313" key="2">
    <source>
        <dbReference type="EMBL" id="RUL68004.1"/>
    </source>
</evidence>
<dbReference type="GO" id="GO:0044550">
    <property type="term" value="P:secondary metabolite biosynthetic process"/>
    <property type="evidence" value="ECO:0007669"/>
    <property type="project" value="TreeGrafter"/>
</dbReference>
<dbReference type="Gene3D" id="3.40.50.980">
    <property type="match status" value="2"/>
</dbReference>
<comment type="caution">
    <text evidence="2">The sequence shown here is derived from an EMBL/GenBank/DDBJ whole genome shotgun (WGS) entry which is preliminary data.</text>
</comment>
<proteinExistence type="predicted"/>
<name>A0A3S0RH05_9GAMM</name>
<dbReference type="GO" id="GO:0005829">
    <property type="term" value="C:cytosol"/>
    <property type="evidence" value="ECO:0007669"/>
    <property type="project" value="TreeGrafter"/>
</dbReference>
<keyword evidence="3" id="KW-1185">Reference proteome</keyword>
<dbReference type="InterPro" id="IPR000873">
    <property type="entry name" value="AMP-dep_synth/lig_dom"/>
</dbReference>
<sequence length="135" mass="14506">MAQLFEQQAAATPEATALVCEDATLSYAELNGRANQLAHYLIADGIGAEDLVAIALPRSSELIIAMLAVLKAGAAYLPLDASYPAERIAYMREDARPVRWLTRQAMTGRLAVDATELNLDSLQTGTFPRSNPDDG</sequence>
<dbReference type="GO" id="GO:0043041">
    <property type="term" value="P:amino acid activation for nonribosomal peptide biosynthetic process"/>
    <property type="evidence" value="ECO:0007669"/>
    <property type="project" value="TreeGrafter"/>
</dbReference>
<evidence type="ECO:0000313" key="3">
    <source>
        <dbReference type="Proteomes" id="UP000274358"/>
    </source>
</evidence>
<accession>A0A3S0RH05</accession>
<protein>
    <recommendedName>
        <fullName evidence="1">AMP-dependent synthetase/ligase domain-containing protein</fullName>
    </recommendedName>
</protein>
<dbReference type="EMBL" id="RYYV01000058">
    <property type="protein sequence ID" value="RUL68004.1"/>
    <property type="molecule type" value="Genomic_DNA"/>
</dbReference>
<dbReference type="AlphaFoldDB" id="A0A3S0RH05"/>